<evidence type="ECO:0000256" key="1">
    <source>
        <dbReference type="SAM" id="MobiDB-lite"/>
    </source>
</evidence>
<dbReference type="PROSITE" id="PS51048">
    <property type="entry name" value="SGS"/>
    <property type="match status" value="1"/>
</dbReference>
<name>A0A9P6WJW7_9ASCO</name>
<dbReference type="InterPro" id="IPR007699">
    <property type="entry name" value="SGS_dom"/>
</dbReference>
<dbReference type="InterPro" id="IPR008978">
    <property type="entry name" value="HSP20-like_chaperone"/>
</dbReference>
<accession>A0A9P6WJW7</accession>
<dbReference type="EMBL" id="PUHW01000312">
    <property type="protein sequence ID" value="KAG0687113.1"/>
    <property type="molecule type" value="Genomic_DNA"/>
</dbReference>
<gene>
    <name evidence="4" type="ORF">C6P40_002862</name>
</gene>
<dbReference type="GO" id="GO:0051087">
    <property type="term" value="F:protein-folding chaperone binding"/>
    <property type="evidence" value="ECO:0007669"/>
    <property type="project" value="InterPro"/>
</dbReference>
<feature type="compositionally biased region" description="Basic and acidic residues" evidence="1">
    <location>
        <begin position="367"/>
        <end position="380"/>
    </location>
</feature>
<dbReference type="InterPro" id="IPR044563">
    <property type="entry name" value="Sgt1-like"/>
</dbReference>
<keyword evidence="5" id="KW-1185">Reference proteome</keyword>
<feature type="compositionally biased region" description="Acidic residues" evidence="1">
    <location>
        <begin position="313"/>
        <end position="327"/>
    </location>
</feature>
<feature type="domain" description="CS" evidence="3">
    <location>
        <begin position="180"/>
        <end position="270"/>
    </location>
</feature>
<sequence>MTLTEDIKEIETLIDQDKLEEAKIKVDKLCDGNSKPPAPILLLKSKILLRLKNFDESIDAAAMASFQGNEVNNKKWISEGAKLMAFGFYRKGEFPAAAQYIYLADNYSDNKDTEIKLFKDMINRKLGINHRDDKFEENLESLKELYTEENFKNDTIKETIIKNDNDDKNNKIKLNSEPVKQNLRTDWFDSGKIVEISIYIKKIIPETVESNIKFNLINFKFKDSNNFEYEYKIDKLFADIDELNSSFKVFGTKLQILLVKKELKTWTKLENIDNIDNNNNNIIECKIPKDEESSGIVYPSITKKDWSKIKFDDIDDDDGNNEEESQDPDGFFKKLYENAGDDAKRAMMKSFIESNGTSLSTDWNDVGSREVKPYTDEKDN</sequence>
<dbReference type="SUPFAM" id="SSF49764">
    <property type="entry name" value="HSP20-like chaperones"/>
    <property type="match status" value="1"/>
</dbReference>
<feature type="region of interest" description="Disordered" evidence="1">
    <location>
        <begin position="313"/>
        <end position="333"/>
    </location>
</feature>
<evidence type="ECO:0000313" key="5">
    <source>
        <dbReference type="Proteomes" id="UP000697127"/>
    </source>
</evidence>
<dbReference type="PANTHER" id="PTHR45862">
    <property type="entry name" value="PROTEIN SGT1 HOMOLOG"/>
    <property type="match status" value="1"/>
</dbReference>
<comment type="caution">
    <text evidence="4">The sequence shown here is derived from an EMBL/GenBank/DDBJ whole genome shotgun (WGS) entry which is preliminary data.</text>
</comment>
<dbReference type="Gene3D" id="2.60.40.790">
    <property type="match status" value="1"/>
</dbReference>
<dbReference type="Pfam" id="PF04969">
    <property type="entry name" value="CS"/>
    <property type="match status" value="1"/>
</dbReference>
<evidence type="ECO:0000259" key="3">
    <source>
        <dbReference type="PROSITE" id="PS51203"/>
    </source>
</evidence>
<dbReference type="CDD" id="cd06466">
    <property type="entry name" value="p23_CS_SGT1_like"/>
    <property type="match status" value="1"/>
</dbReference>
<dbReference type="OrthoDB" id="1898560at2759"/>
<evidence type="ECO:0000313" key="4">
    <source>
        <dbReference type="EMBL" id="KAG0687113.1"/>
    </source>
</evidence>
<dbReference type="Pfam" id="PF05002">
    <property type="entry name" value="SGS"/>
    <property type="match status" value="1"/>
</dbReference>
<dbReference type="PROSITE" id="PS51203">
    <property type="entry name" value="CS"/>
    <property type="match status" value="1"/>
</dbReference>
<proteinExistence type="predicted"/>
<dbReference type="InterPro" id="IPR007052">
    <property type="entry name" value="CS_dom"/>
</dbReference>
<feature type="region of interest" description="Disordered" evidence="1">
    <location>
        <begin position="356"/>
        <end position="380"/>
    </location>
</feature>
<organism evidence="4 5">
    <name type="scientific">Pichia californica</name>
    <dbReference type="NCBI Taxonomy" id="460514"/>
    <lineage>
        <taxon>Eukaryota</taxon>
        <taxon>Fungi</taxon>
        <taxon>Dikarya</taxon>
        <taxon>Ascomycota</taxon>
        <taxon>Saccharomycotina</taxon>
        <taxon>Pichiomycetes</taxon>
        <taxon>Pichiales</taxon>
        <taxon>Pichiaceae</taxon>
        <taxon>Pichia</taxon>
    </lineage>
</organism>
<dbReference type="AlphaFoldDB" id="A0A9P6WJW7"/>
<protein>
    <submittedName>
        <fullName evidence="4">Uncharacterized protein</fullName>
    </submittedName>
</protein>
<feature type="domain" description="SGS" evidence="2">
    <location>
        <begin position="295"/>
        <end position="380"/>
    </location>
</feature>
<dbReference type="Proteomes" id="UP000697127">
    <property type="component" value="Unassembled WGS sequence"/>
</dbReference>
<evidence type="ECO:0000259" key="2">
    <source>
        <dbReference type="PROSITE" id="PS51048"/>
    </source>
</evidence>
<reference evidence="4" key="1">
    <citation type="submission" date="2020-11" db="EMBL/GenBank/DDBJ databases">
        <title>Kefir isolates.</title>
        <authorList>
            <person name="Marcisauskas S."/>
            <person name="Kim Y."/>
            <person name="Blasche S."/>
        </authorList>
    </citation>
    <scope>NUCLEOTIDE SEQUENCE</scope>
    <source>
        <strain evidence="4">Olga-1</strain>
    </source>
</reference>